<dbReference type="AlphaFoldDB" id="A0A8P4GKW5"/>
<proteinExistence type="predicted"/>
<dbReference type="SMART" id="SM00248">
    <property type="entry name" value="ANK"/>
    <property type="match status" value="4"/>
</dbReference>
<dbReference type="Ensembl" id="ENSDLAT00005076434.1">
    <property type="protein sequence ID" value="ENSDLAP00005083272.1"/>
    <property type="gene ID" value="ENSDLAG00005020056.2"/>
</dbReference>
<sequence length="191" mass="20746">MADGQHCSCCSHPVASPSVYQTLNEMEFERGIWSAAMDGDLERVLSLVQKGTDPNLRDTAGYTALHYASRSGHHAVCKFLLENGACASPQTPGGATPLHRSAYCGHLDVVGLLLRHRADPALCDDDGASALHKLTTGCVLLEQAAERGHQEVCQLLLEHCPALCSQVNKRLQLPYQLAPQEDLQQLLKPPR</sequence>
<protein>
    <submittedName>
        <fullName evidence="4">Ankyrin repeat domain 39</fullName>
    </submittedName>
</protein>
<dbReference type="PROSITE" id="PS50088">
    <property type="entry name" value="ANK_REPEAT"/>
    <property type="match status" value="2"/>
</dbReference>
<dbReference type="Pfam" id="PF12796">
    <property type="entry name" value="Ank_2"/>
    <property type="match status" value="1"/>
</dbReference>
<evidence type="ECO:0000256" key="3">
    <source>
        <dbReference type="PROSITE-ProRule" id="PRU00023"/>
    </source>
</evidence>
<keyword evidence="1" id="KW-0677">Repeat</keyword>
<gene>
    <name evidence="4" type="primary">ankrd39</name>
</gene>
<dbReference type="PANTHER" id="PTHR24166">
    <property type="entry name" value="ROLLING PEBBLES, ISOFORM B"/>
    <property type="match status" value="1"/>
</dbReference>
<dbReference type="InterPro" id="IPR002110">
    <property type="entry name" value="Ankyrin_rpt"/>
</dbReference>
<organism evidence="4 5">
    <name type="scientific">Dicentrarchus labrax</name>
    <name type="common">European seabass</name>
    <name type="synonym">Morone labrax</name>
    <dbReference type="NCBI Taxonomy" id="13489"/>
    <lineage>
        <taxon>Eukaryota</taxon>
        <taxon>Metazoa</taxon>
        <taxon>Chordata</taxon>
        <taxon>Craniata</taxon>
        <taxon>Vertebrata</taxon>
        <taxon>Euteleostomi</taxon>
        <taxon>Actinopterygii</taxon>
        <taxon>Neopterygii</taxon>
        <taxon>Teleostei</taxon>
        <taxon>Neoteleostei</taxon>
        <taxon>Acanthomorphata</taxon>
        <taxon>Eupercaria</taxon>
        <taxon>Moronidae</taxon>
        <taxon>Dicentrarchus</taxon>
    </lineage>
</organism>
<feature type="repeat" description="ANK" evidence="3">
    <location>
        <begin position="60"/>
        <end position="85"/>
    </location>
</feature>
<evidence type="ECO:0000256" key="1">
    <source>
        <dbReference type="ARBA" id="ARBA00022737"/>
    </source>
</evidence>
<name>A0A8P4GKW5_DICLA</name>
<dbReference type="InterPro" id="IPR036770">
    <property type="entry name" value="Ankyrin_rpt-contain_sf"/>
</dbReference>
<dbReference type="Proteomes" id="UP000694389">
    <property type="component" value="Unassembled WGS sequence"/>
</dbReference>
<dbReference type="Gene3D" id="1.25.40.20">
    <property type="entry name" value="Ankyrin repeat-containing domain"/>
    <property type="match status" value="1"/>
</dbReference>
<dbReference type="PANTHER" id="PTHR24166:SF48">
    <property type="entry name" value="PROTEIN VAPYRIN"/>
    <property type="match status" value="1"/>
</dbReference>
<dbReference type="PROSITE" id="PS50297">
    <property type="entry name" value="ANK_REP_REGION"/>
    <property type="match status" value="2"/>
</dbReference>
<evidence type="ECO:0000313" key="4">
    <source>
        <dbReference type="Ensembl" id="ENSDLAP00005083272.1"/>
    </source>
</evidence>
<reference evidence="4" key="2">
    <citation type="submission" date="2025-09" db="UniProtKB">
        <authorList>
            <consortium name="Ensembl"/>
        </authorList>
    </citation>
    <scope>IDENTIFICATION</scope>
</reference>
<accession>A0A8P4GKW5</accession>
<evidence type="ECO:0000313" key="5">
    <source>
        <dbReference type="Proteomes" id="UP000694389"/>
    </source>
</evidence>
<keyword evidence="5" id="KW-1185">Reference proteome</keyword>
<dbReference type="InterPro" id="IPR050889">
    <property type="entry name" value="Dendritic_Spine_Reg/Scaffold"/>
</dbReference>
<evidence type="ECO:0000256" key="2">
    <source>
        <dbReference type="ARBA" id="ARBA00023043"/>
    </source>
</evidence>
<keyword evidence="2 3" id="KW-0040">ANK repeat</keyword>
<dbReference type="SUPFAM" id="SSF48403">
    <property type="entry name" value="Ankyrin repeat"/>
    <property type="match status" value="1"/>
</dbReference>
<dbReference type="GeneTree" id="ENSGT00940000160547"/>
<reference evidence="4" key="1">
    <citation type="submission" date="2025-08" db="UniProtKB">
        <authorList>
            <consortium name="Ensembl"/>
        </authorList>
    </citation>
    <scope>IDENTIFICATION</scope>
</reference>
<feature type="repeat" description="ANK" evidence="3">
    <location>
        <begin position="93"/>
        <end position="125"/>
    </location>
</feature>